<comment type="caution">
    <text evidence="2">The sequence shown here is derived from an EMBL/GenBank/DDBJ whole genome shotgun (WGS) entry which is preliminary data.</text>
</comment>
<accession>A0A7X0VV47</accession>
<dbReference type="AlphaFoldDB" id="A0A7X0VV47"/>
<feature type="transmembrane region" description="Helical" evidence="1">
    <location>
        <begin position="21"/>
        <end position="41"/>
    </location>
</feature>
<organism evidence="2 3">
    <name type="scientific">Cohnella zeiphila</name>
    <dbReference type="NCBI Taxonomy" id="2761120"/>
    <lineage>
        <taxon>Bacteria</taxon>
        <taxon>Bacillati</taxon>
        <taxon>Bacillota</taxon>
        <taxon>Bacilli</taxon>
        <taxon>Bacillales</taxon>
        <taxon>Paenibacillaceae</taxon>
        <taxon>Cohnella</taxon>
    </lineage>
</organism>
<evidence type="ECO:0000313" key="2">
    <source>
        <dbReference type="EMBL" id="MBB6730972.1"/>
    </source>
</evidence>
<keyword evidence="3" id="KW-1185">Reference proteome</keyword>
<reference evidence="2 3" key="1">
    <citation type="submission" date="2020-08" db="EMBL/GenBank/DDBJ databases">
        <title>Cohnella phylogeny.</title>
        <authorList>
            <person name="Dunlap C."/>
        </authorList>
    </citation>
    <scope>NUCLEOTIDE SEQUENCE [LARGE SCALE GENOMIC DNA]</scope>
    <source>
        <strain evidence="2 3">CBP 2801</strain>
    </source>
</reference>
<gene>
    <name evidence="2" type="ORF">H7C18_08655</name>
</gene>
<dbReference type="EMBL" id="JACJVO010000009">
    <property type="protein sequence ID" value="MBB6730972.1"/>
    <property type="molecule type" value="Genomic_DNA"/>
</dbReference>
<name>A0A7X0VV47_9BACL</name>
<evidence type="ECO:0000313" key="3">
    <source>
        <dbReference type="Proteomes" id="UP000564644"/>
    </source>
</evidence>
<evidence type="ECO:0008006" key="4">
    <source>
        <dbReference type="Google" id="ProtNLM"/>
    </source>
</evidence>
<proteinExistence type="predicted"/>
<protein>
    <recommendedName>
        <fullName evidence="4">Pilus assembly protein</fullName>
    </recommendedName>
</protein>
<dbReference type="RefSeq" id="WP_185128626.1">
    <property type="nucleotide sequence ID" value="NZ_JACJVO010000009.1"/>
</dbReference>
<dbReference type="Proteomes" id="UP000564644">
    <property type="component" value="Unassembled WGS sequence"/>
</dbReference>
<sequence>MKSTTRRTTLISDSREGSITLEASLVTPLFLFAMLFLIYLIQTSVTAMALHGALSQTVRQAAAEWYPISAELDSIRSSSVYQKEQEWEQKLEDAGQTLAQFGDLLPSPLSDWVMQAEDGSFSLEQAAAKKTFEVWAARYADQGVLDSSRLSIVSAGIPAEEDRNDAYLSIEAEYRLPFRIPFIGQPLSLSEAAKERAWIGGSPSTALLEKPEARQGDLTVVSIEPSPVTRGHDVTLTLKAAPGESVDLTVYYKSGESQAKHLGRATADGAGQISWTWHVSGNTTPGDWDWVAVSGSGAELRQKFKVVPASK</sequence>
<keyword evidence="1" id="KW-0472">Membrane</keyword>
<keyword evidence="1" id="KW-1133">Transmembrane helix</keyword>
<evidence type="ECO:0000256" key="1">
    <source>
        <dbReference type="SAM" id="Phobius"/>
    </source>
</evidence>
<keyword evidence="1" id="KW-0812">Transmembrane</keyword>